<dbReference type="OrthoDB" id="290228at2"/>
<reference evidence="1 2" key="1">
    <citation type="submission" date="2019-02" db="EMBL/GenBank/DDBJ databases">
        <title>Deep-cultivation of Planctomycetes and their phenomic and genomic characterization uncovers novel biology.</title>
        <authorList>
            <person name="Wiegand S."/>
            <person name="Jogler M."/>
            <person name="Boedeker C."/>
            <person name="Pinto D."/>
            <person name="Vollmers J."/>
            <person name="Rivas-Marin E."/>
            <person name="Kohn T."/>
            <person name="Peeters S.H."/>
            <person name="Heuer A."/>
            <person name="Rast P."/>
            <person name="Oberbeckmann S."/>
            <person name="Bunk B."/>
            <person name="Jeske O."/>
            <person name="Meyerdierks A."/>
            <person name="Storesund J.E."/>
            <person name="Kallscheuer N."/>
            <person name="Luecker S."/>
            <person name="Lage O.M."/>
            <person name="Pohl T."/>
            <person name="Merkel B.J."/>
            <person name="Hornburger P."/>
            <person name="Mueller R.-W."/>
            <person name="Bruemmer F."/>
            <person name="Labrenz M."/>
            <person name="Spormann A.M."/>
            <person name="Op den Camp H."/>
            <person name="Overmann J."/>
            <person name="Amann R."/>
            <person name="Jetten M.S.M."/>
            <person name="Mascher T."/>
            <person name="Medema M.H."/>
            <person name="Devos D.P."/>
            <person name="Kaster A.-K."/>
            <person name="Ovreas L."/>
            <person name="Rohde M."/>
            <person name="Galperin M.Y."/>
            <person name="Jogler C."/>
        </authorList>
    </citation>
    <scope>NUCLEOTIDE SEQUENCE [LARGE SCALE GENOMIC DNA]</scope>
    <source>
        <strain evidence="1 2">Pan181</strain>
    </source>
</reference>
<evidence type="ECO:0008006" key="3">
    <source>
        <dbReference type="Google" id="ProtNLM"/>
    </source>
</evidence>
<dbReference type="PANTHER" id="PTHR36456">
    <property type="entry name" value="UPF0232 PROTEIN SCO3875"/>
    <property type="match status" value="1"/>
</dbReference>
<organism evidence="1 2">
    <name type="scientific">Aeoliella mucimassa</name>
    <dbReference type="NCBI Taxonomy" id="2527972"/>
    <lineage>
        <taxon>Bacteria</taxon>
        <taxon>Pseudomonadati</taxon>
        <taxon>Planctomycetota</taxon>
        <taxon>Planctomycetia</taxon>
        <taxon>Pirellulales</taxon>
        <taxon>Lacipirellulaceae</taxon>
        <taxon>Aeoliella</taxon>
    </lineage>
</organism>
<protein>
    <recommendedName>
        <fullName evidence="3">DUF721 domain-containing protein</fullName>
    </recommendedName>
</protein>
<gene>
    <name evidence="1" type="ORF">Pan181_00030</name>
</gene>
<accession>A0A518AGH5</accession>
<evidence type="ECO:0000313" key="1">
    <source>
        <dbReference type="EMBL" id="QDU53825.1"/>
    </source>
</evidence>
<sequence>MQDETTEKLDYLMRRADWQRKRFYAREPQALGKVLAQVVIQNRYACNDANVALVEAWERVVGNQFAKRSRPTGIKRGKFEVTVAHSAIAQELSFDQIRIVKQLQQAIPEAKITGLRFRVGPIG</sequence>
<dbReference type="Proteomes" id="UP000315750">
    <property type="component" value="Chromosome"/>
</dbReference>
<dbReference type="Pfam" id="PF05258">
    <property type="entry name" value="DciA"/>
    <property type="match status" value="1"/>
</dbReference>
<dbReference type="InterPro" id="IPR007922">
    <property type="entry name" value="DciA-like"/>
</dbReference>
<name>A0A518AGH5_9BACT</name>
<evidence type="ECO:0000313" key="2">
    <source>
        <dbReference type="Proteomes" id="UP000315750"/>
    </source>
</evidence>
<dbReference type="AlphaFoldDB" id="A0A518AGH5"/>
<proteinExistence type="predicted"/>
<dbReference type="PANTHER" id="PTHR36456:SF1">
    <property type="entry name" value="UPF0232 PROTEIN SCO3875"/>
    <property type="match status" value="1"/>
</dbReference>
<keyword evidence="2" id="KW-1185">Reference proteome</keyword>
<dbReference type="KEGG" id="amuc:Pan181_00030"/>
<dbReference type="EMBL" id="CP036278">
    <property type="protein sequence ID" value="QDU53825.1"/>
    <property type="molecule type" value="Genomic_DNA"/>
</dbReference>